<dbReference type="Proteomes" id="UP000663889">
    <property type="component" value="Unassembled WGS sequence"/>
</dbReference>
<dbReference type="InterPro" id="IPR032675">
    <property type="entry name" value="LRR_dom_sf"/>
</dbReference>
<dbReference type="Gene3D" id="3.80.10.10">
    <property type="entry name" value="Ribonuclease Inhibitor"/>
    <property type="match status" value="1"/>
</dbReference>
<dbReference type="AlphaFoldDB" id="A0A819R171"/>
<dbReference type="InterPro" id="IPR001810">
    <property type="entry name" value="F-box_dom"/>
</dbReference>
<protein>
    <recommendedName>
        <fullName evidence="1">F-box domain-containing protein</fullName>
    </recommendedName>
</protein>
<evidence type="ECO:0000259" key="1">
    <source>
        <dbReference type="PROSITE" id="PS50181"/>
    </source>
</evidence>
<reference evidence="3" key="1">
    <citation type="submission" date="2021-02" db="EMBL/GenBank/DDBJ databases">
        <authorList>
            <person name="Nowell W R."/>
        </authorList>
    </citation>
    <scope>NUCLEOTIDE SEQUENCE</scope>
</reference>
<dbReference type="EMBL" id="CAJNOU010007063">
    <property type="protein sequence ID" value="CAF1518011.1"/>
    <property type="molecule type" value="Genomic_DNA"/>
</dbReference>
<dbReference type="Proteomes" id="UP000663874">
    <property type="component" value="Unassembled WGS sequence"/>
</dbReference>
<evidence type="ECO:0000313" key="3">
    <source>
        <dbReference type="EMBL" id="CAF4037124.1"/>
    </source>
</evidence>
<evidence type="ECO:0000313" key="4">
    <source>
        <dbReference type="Proteomes" id="UP000663874"/>
    </source>
</evidence>
<comment type="caution">
    <text evidence="3">The sequence shown here is derived from an EMBL/GenBank/DDBJ whole genome shotgun (WGS) entry which is preliminary data.</text>
</comment>
<accession>A0A819R171</accession>
<gene>
    <name evidence="3" type="ORF">FNK824_LOCUS27970</name>
    <name evidence="2" type="ORF">SEV965_LOCUS36885</name>
</gene>
<name>A0A819R171_9BILA</name>
<feature type="domain" description="F-box" evidence="1">
    <location>
        <begin position="1"/>
        <end position="45"/>
    </location>
</feature>
<dbReference type="PROSITE" id="PS50181">
    <property type="entry name" value="FBOX"/>
    <property type="match status" value="1"/>
</dbReference>
<sequence length="591" mass="70198">MNFTSLPNAIILNLFEYFSLIELFQYFSGLNSRLNKLLYQEFQKFHLDLRSLSKRKVNEIYENYIPSIINQIISIHLSNDYETPQQIQSFMSRDDYKLHQFLHLQSISISNLQCKQTLDKIITECSNFPYLTHLTLTSCTIEMSESDKQHFFYQIWSLSKLKYCHTDIDSHTKSYSSSSPVISKSLKYLIIPNNIFSLSKFADLYQHTPNLRRLSTWFVVEYNELQILNPMYSITQLNIIFHGLGNMLEHLLQNLPNLYQLKCDLNVYINGNEWEDIIKKSLPKLKMFQVKMRYTPSNNENKENQLNEIVDSYRTNFWINEHQWFIRCHWYTIDQNEQFNFIDVFTVPYAFDSFWEHNICLLAKSTALYDKNYLQCPCVKTLNYGSSSFTDPIRSRLRFNNLQHLSVSLPFNERFFFIVSRFDRLRSLFVYTEENKNLNNIQFQLQLILDQAPRLYSLEFSTWARSDSEAPLTGLRSDSVRRLDLIRFYFNGQIYHFDEKECIQLSHSPLGIQCEVLLITVKNRKNILHLINNMKNLRSLYVHSIDHYWPENGSVSSAMDGLVQWLYEQLPSKSTVTKSQTDSFGIHIWIR</sequence>
<dbReference type="SUPFAM" id="SSF52047">
    <property type="entry name" value="RNI-like"/>
    <property type="match status" value="1"/>
</dbReference>
<dbReference type="EMBL" id="CAJOBE010007470">
    <property type="protein sequence ID" value="CAF4037124.1"/>
    <property type="molecule type" value="Genomic_DNA"/>
</dbReference>
<evidence type="ECO:0000313" key="2">
    <source>
        <dbReference type="EMBL" id="CAF1518011.1"/>
    </source>
</evidence>
<organism evidence="3 4">
    <name type="scientific">Rotaria sordida</name>
    <dbReference type="NCBI Taxonomy" id="392033"/>
    <lineage>
        <taxon>Eukaryota</taxon>
        <taxon>Metazoa</taxon>
        <taxon>Spiralia</taxon>
        <taxon>Gnathifera</taxon>
        <taxon>Rotifera</taxon>
        <taxon>Eurotatoria</taxon>
        <taxon>Bdelloidea</taxon>
        <taxon>Philodinida</taxon>
        <taxon>Philodinidae</taxon>
        <taxon>Rotaria</taxon>
    </lineage>
</organism>
<proteinExistence type="predicted"/>